<accession>A0A4R5A5H3</accession>
<evidence type="ECO:0000256" key="4">
    <source>
        <dbReference type="PROSITE-ProRule" id="PRU00335"/>
    </source>
</evidence>
<evidence type="ECO:0000256" key="2">
    <source>
        <dbReference type="ARBA" id="ARBA00023125"/>
    </source>
</evidence>
<name>A0A4R5A5H3_9ACTN</name>
<dbReference type="SUPFAM" id="SSF48498">
    <property type="entry name" value="Tetracyclin repressor-like, C-terminal domain"/>
    <property type="match status" value="1"/>
</dbReference>
<evidence type="ECO:0000256" key="3">
    <source>
        <dbReference type="ARBA" id="ARBA00023163"/>
    </source>
</evidence>
<dbReference type="Proteomes" id="UP000295578">
    <property type="component" value="Unassembled WGS sequence"/>
</dbReference>
<dbReference type="PROSITE" id="PS50977">
    <property type="entry name" value="HTH_TETR_2"/>
    <property type="match status" value="1"/>
</dbReference>
<evidence type="ECO:0000259" key="6">
    <source>
        <dbReference type="PROSITE" id="PS50977"/>
    </source>
</evidence>
<comment type="caution">
    <text evidence="7">The sequence shown here is derived from an EMBL/GenBank/DDBJ whole genome shotgun (WGS) entry which is preliminary data.</text>
</comment>
<organism evidence="7 8">
    <name type="scientific">Actinomadura darangshiensis</name>
    <dbReference type="NCBI Taxonomy" id="705336"/>
    <lineage>
        <taxon>Bacteria</taxon>
        <taxon>Bacillati</taxon>
        <taxon>Actinomycetota</taxon>
        <taxon>Actinomycetes</taxon>
        <taxon>Streptosporangiales</taxon>
        <taxon>Thermomonosporaceae</taxon>
        <taxon>Actinomadura</taxon>
    </lineage>
</organism>
<feature type="DNA-binding region" description="H-T-H motif" evidence="4">
    <location>
        <begin position="91"/>
        <end position="110"/>
    </location>
</feature>
<sequence>MGQIGCASSEMPAEPHAGGPPACAAAPPREPLPERAAFPFRWGPGAVRMTIWSIAHRKAVLSMQERARLTRQTILEAAAAAFEAHGYGAARLQDITDREDVSKGGLYFHFPSKESLALEIIRRGEELHIDLVEELRPRFPRAMRLLIEYTRQVGRAFSDDVVARAGTRLLLESRLRDLAGPPPLARRIGTVRELLVAAREQGDLAPRVDPPWAAQPLAAAFLGLQMIVMVRGGPLDPDTCVSQMWRVLLPGLVPAARLDDLLGALPAAGG</sequence>
<keyword evidence="2 4" id="KW-0238">DNA-binding</keyword>
<keyword evidence="3" id="KW-0804">Transcription</keyword>
<reference evidence="7 8" key="1">
    <citation type="submission" date="2019-03" db="EMBL/GenBank/DDBJ databases">
        <title>Draft genome sequences of novel Actinobacteria.</title>
        <authorList>
            <person name="Sahin N."/>
            <person name="Ay H."/>
            <person name="Saygin H."/>
        </authorList>
    </citation>
    <scope>NUCLEOTIDE SEQUENCE [LARGE SCALE GENOMIC DNA]</scope>
    <source>
        <strain evidence="7 8">DSM 45941</strain>
    </source>
</reference>
<dbReference type="SUPFAM" id="SSF46689">
    <property type="entry name" value="Homeodomain-like"/>
    <property type="match status" value="1"/>
</dbReference>
<dbReference type="PANTHER" id="PTHR30055">
    <property type="entry name" value="HTH-TYPE TRANSCRIPTIONAL REGULATOR RUTR"/>
    <property type="match status" value="1"/>
</dbReference>
<dbReference type="InterPro" id="IPR009057">
    <property type="entry name" value="Homeodomain-like_sf"/>
</dbReference>
<evidence type="ECO:0000313" key="7">
    <source>
        <dbReference type="EMBL" id="TDD64802.1"/>
    </source>
</evidence>
<dbReference type="PANTHER" id="PTHR30055:SF234">
    <property type="entry name" value="HTH-TYPE TRANSCRIPTIONAL REGULATOR BETI"/>
    <property type="match status" value="1"/>
</dbReference>
<dbReference type="InterPro" id="IPR036271">
    <property type="entry name" value="Tet_transcr_reg_TetR-rel_C_sf"/>
</dbReference>
<dbReference type="GO" id="GO:0000976">
    <property type="term" value="F:transcription cis-regulatory region binding"/>
    <property type="evidence" value="ECO:0007669"/>
    <property type="project" value="TreeGrafter"/>
</dbReference>
<dbReference type="EMBL" id="SMKY01000353">
    <property type="protein sequence ID" value="TDD64802.1"/>
    <property type="molecule type" value="Genomic_DNA"/>
</dbReference>
<dbReference type="InterPro" id="IPR047923">
    <property type="entry name" value="ArpA-like"/>
</dbReference>
<dbReference type="NCBIfam" id="NF041196">
    <property type="entry name" value="ScbR_bind_reg"/>
    <property type="match status" value="1"/>
</dbReference>
<keyword evidence="1" id="KW-0805">Transcription regulation</keyword>
<dbReference type="PRINTS" id="PR00455">
    <property type="entry name" value="HTHTETR"/>
</dbReference>
<dbReference type="Pfam" id="PF00440">
    <property type="entry name" value="TetR_N"/>
    <property type="match status" value="1"/>
</dbReference>
<evidence type="ECO:0000313" key="8">
    <source>
        <dbReference type="Proteomes" id="UP000295578"/>
    </source>
</evidence>
<feature type="compositionally biased region" description="Low complexity" evidence="5">
    <location>
        <begin position="12"/>
        <end position="27"/>
    </location>
</feature>
<evidence type="ECO:0000256" key="1">
    <source>
        <dbReference type="ARBA" id="ARBA00023015"/>
    </source>
</evidence>
<gene>
    <name evidence="7" type="ORF">E1293_41105</name>
</gene>
<dbReference type="Gene3D" id="1.10.357.10">
    <property type="entry name" value="Tetracycline Repressor, domain 2"/>
    <property type="match status" value="1"/>
</dbReference>
<dbReference type="GO" id="GO:0003700">
    <property type="term" value="F:DNA-binding transcription factor activity"/>
    <property type="evidence" value="ECO:0007669"/>
    <property type="project" value="TreeGrafter"/>
</dbReference>
<protein>
    <submittedName>
        <fullName evidence="7">TetR/AcrR family transcriptional regulator</fullName>
    </submittedName>
</protein>
<dbReference type="InterPro" id="IPR001647">
    <property type="entry name" value="HTH_TetR"/>
</dbReference>
<dbReference type="InterPro" id="IPR050109">
    <property type="entry name" value="HTH-type_TetR-like_transc_reg"/>
</dbReference>
<dbReference type="OrthoDB" id="3237195at2"/>
<feature type="domain" description="HTH tetR-type" evidence="6">
    <location>
        <begin position="68"/>
        <end position="128"/>
    </location>
</feature>
<proteinExistence type="predicted"/>
<feature type="region of interest" description="Disordered" evidence="5">
    <location>
        <begin position="1"/>
        <end position="28"/>
    </location>
</feature>
<evidence type="ECO:0000256" key="5">
    <source>
        <dbReference type="SAM" id="MobiDB-lite"/>
    </source>
</evidence>
<keyword evidence="8" id="KW-1185">Reference proteome</keyword>
<dbReference type="AlphaFoldDB" id="A0A4R5A5H3"/>